<evidence type="ECO:0000256" key="1">
    <source>
        <dbReference type="ARBA" id="ARBA00001049"/>
    </source>
</evidence>
<protein>
    <recommendedName>
        <fullName evidence="6">Glutathione hydrolase proenzyme</fullName>
        <ecNumber evidence="6">2.3.2.2</ecNumber>
        <ecNumber evidence="6">3.4.19.13</ecNumber>
    </recommendedName>
    <component>
        <recommendedName>
            <fullName evidence="6">Glutathione hydrolase large chain</fullName>
        </recommendedName>
    </component>
    <component>
        <recommendedName>
            <fullName evidence="6">Glutathione hydrolase small chain</fullName>
        </recommendedName>
    </component>
</protein>
<evidence type="ECO:0000313" key="7">
    <source>
        <dbReference type="EMBL" id="KRQ17754.1"/>
    </source>
</evidence>
<keyword evidence="6" id="KW-0317">Glutathione biosynthesis</keyword>
<feature type="binding site" evidence="5">
    <location>
        <position position="436"/>
    </location>
    <ligand>
        <name>L-glutamate</name>
        <dbReference type="ChEBI" id="CHEBI:29985"/>
    </ligand>
</feature>
<accession>A0A0R3E6Y5</accession>
<keyword evidence="6 7" id="KW-0808">Transferase</keyword>
<dbReference type="EC" id="2.3.2.2" evidence="6"/>
<evidence type="ECO:0000256" key="2">
    <source>
        <dbReference type="ARBA" id="ARBA00001089"/>
    </source>
</evidence>
<dbReference type="RefSeq" id="WP_057740441.1">
    <property type="nucleotide sequence ID" value="NZ_LJYG01000002.1"/>
</dbReference>
<comment type="PTM">
    <text evidence="6">Cleaved by autocatalysis into a large and a small subunit.</text>
</comment>
<dbReference type="EC" id="3.4.19.13" evidence="6"/>
<dbReference type="NCBIfam" id="TIGR00066">
    <property type="entry name" value="g_glut_trans"/>
    <property type="match status" value="1"/>
</dbReference>
<evidence type="ECO:0000256" key="6">
    <source>
        <dbReference type="RuleBase" id="RU368036"/>
    </source>
</evidence>
<dbReference type="InterPro" id="IPR043137">
    <property type="entry name" value="GGT_ssub_C"/>
</dbReference>
<feature type="active site" description="Nucleophile" evidence="4">
    <location>
        <position position="353"/>
    </location>
</feature>
<dbReference type="Gene3D" id="3.60.20.40">
    <property type="match status" value="1"/>
</dbReference>
<evidence type="ECO:0000313" key="8">
    <source>
        <dbReference type="Proteomes" id="UP000051936"/>
    </source>
</evidence>
<dbReference type="InterPro" id="IPR043138">
    <property type="entry name" value="GGT_lsub"/>
</dbReference>
<evidence type="ECO:0000256" key="4">
    <source>
        <dbReference type="PIRSR" id="PIRSR600101-1"/>
    </source>
</evidence>
<dbReference type="GO" id="GO:0103068">
    <property type="term" value="F:leukotriene C4 gamma-glutamyl transferase activity"/>
    <property type="evidence" value="ECO:0007669"/>
    <property type="project" value="UniProtKB-EC"/>
</dbReference>
<dbReference type="OrthoDB" id="9781342at2"/>
<dbReference type="InterPro" id="IPR029055">
    <property type="entry name" value="Ntn_hydrolases_N"/>
</dbReference>
<evidence type="ECO:0000256" key="3">
    <source>
        <dbReference type="ARBA" id="ARBA00047417"/>
    </source>
</evidence>
<comment type="caution">
    <text evidence="7">The sequence shown here is derived from an EMBL/GenBank/DDBJ whole genome shotgun (WGS) entry which is preliminary data.</text>
</comment>
<dbReference type="GO" id="GO:0006751">
    <property type="term" value="P:glutathione catabolic process"/>
    <property type="evidence" value="ECO:0007669"/>
    <property type="project" value="UniProtKB-UniRule"/>
</dbReference>
<dbReference type="AlphaFoldDB" id="A0A0R3E6Y5"/>
<comment type="subunit">
    <text evidence="6">This enzyme consists of two polypeptide chains, which are synthesized in precursor form from a single polypeptide.</text>
</comment>
<keyword evidence="8" id="KW-1185">Reference proteome</keyword>
<dbReference type="PANTHER" id="PTHR43881:SF5">
    <property type="entry name" value="GAMMA-GLUTAMYLTRANSPEPTIDASE"/>
    <property type="match status" value="1"/>
</dbReference>
<comment type="pathway">
    <text evidence="6">Sulfur metabolism; glutathione metabolism.</text>
</comment>
<keyword evidence="6" id="KW-0378">Hydrolase</keyword>
<comment type="catalytic activity">
    <reaction evidence="3 6">
        <text>an N-terminal (5-L-glutamyl)-[peptide] + an alpha-amino acid = 5-L-glutamyl amino acid + an N-terminal L-alpha-aminoacyl-[peptide]</text>
        <dbReference type="Rhea" id="RHEA:23904"/>
        <dbReference type="Rhea" id="RHEA-COMP:9780"/>
        <dbReference type="Rhea" id="RHEA-COMP:9795"/>
        <dbReference type="ChEBI" id="CHEBI:77644"/>
        <dbReference type="ChEBI" id="CHEBI:78597"/>
        <dbReference type="ChEBI" id="CHEBI:78599"/>
        <dbReference type="ChEBI" id="CHEBI:78608"/>
        <dbReference type="EC" id="2.3.2.2"/>
    </reaction>
</comment>
<dbReference type="EMBL" id="LJYG01000002">
    <property type="protein sequence ID" value="KRQ17754.1"/>
    <property type="molecule type" value="Genomic_DNA"/>
</dbReference>
<reference evidence="7 8" key="1">
    <citation type="submission" date="2015-09" db="EMBL/GenBank/DDBJ databases">
        <title>Draft Genome Sequence of Bradyrhizobium manausense Strain BR 3351T, a Novel Symbiotic Nitrogen-Fixing Alphaproteobacterium Isolated from Brazilian Amazon Rain Forest.</title>
        <authorList>
            <person name="De Araujo J.L."/>
            <person name="Zilli J.E."/>
        </authorList>
    </citation>
    <scope>NUCLEOTIDE SEQUENCE [LARGE SCALE GENOMIC DNA]</scope>
    <source>
        <strain evidence="7 8">BR3351</strain>
    </source>
</reference>
<dbReference type="InterPro" id="IPR000101">
    <property type="entry name" value="GGT_peptidase"/>
</dbReference>
<proteinExistence type="inferred from homology"/>
<comment type="catalytic activity">
    <reaction evidence="1 6">
        <text>an S-substituted glutathione + H2O = an S-substituted L-cysteinylglycine + L-glutamate</text>
        <dbReference type="Rhea" id="RHEA:59468"/>
        <dbReference type="ChEBI" id="CHEBI:15377"/>
        <dbReference type="ChEBI" id="CHEBI:29985"/>
        <dbReference type="ChEBI" id="CHEBI:90779"/>
        <dbReference type="ChEBI" id="CHEBI:143103"/>
        <dbReference type="EC" id="3.4.19.13"/>
    </reaction>
</comment>
<dbReference type="GO" id="GO:0036374">
    <property type="term" value="F:glutathione hydrolase activity"/>
    <property type="evidence" value="ECO:0007669"/>
    <property type="project" value="UniProtKB-UniRule"/>
</dbReference>
<dbReference type="STRING" id="989370.AOQ71_00390"/>
<keyword evidence="6" id="KW-0012">Acyltransferase</keyword>
<dbReference type="PANTHER" id="PTHR43881">
    <property type="entry name" value="GAMMA-GLUTAMYLTRANSPEPTIDASE (AFU_ORTHOLOGUE AFUA_4G13580)"/>
    <property type="match status" value="1"/>
</dbReference>
<comment type="similarity">
    <text evidence="6">Belongs to the gamma-glutamyltransferase family.</text>
</comment>
<name>A0A0R3E6Y5_9BRAD</name>
<dbReference type="InterPro" id="IPR052896">
    <property type="entry name" value="GGT-like_enzyme"/>
</dbReference>
<sequence length="531" mass="55904">MSWGQRDFMLPGRSLAVGERGMVAASHPAVTLAAVEILRSGGNAVDAAIAAIALQGVIDPHMTGVGGDCFAIYAPASGNPVAINGSGRAPAKAEPGWFRRCGLTSIPDDSPHAVTIPGAVDAWCRLSADYGSKGLDEVLAPAIKAAENGFVVTPRAALDWARYGHRIERHQTGVAVYLPGGTAPVVGGKLSHPALGATLRRIAREGRAAFYEGAVADEIVAILKALGGLMEADDLATARSDYVTPISADYRDHQIWQCPPNGQGVAALLIARILSGFDMADPALGEAERIHLLAEATKAAYRQRDALVADPSFSPFDIDALLSEGSVATLRSRIRRERASAPTDFDMPVHRDTAYVAVADRDGNMVSLINSLFFAFGSGIYAPRSGVLLQNRGSGFSLIDGHPNVVAPGKRPFHTIIPGLLARRGKPVMAFGVMGGQYQATGHMQILSGMLDRGWDIQQSSDAPRSFAFDGVLTLEPTIASSIADDLTGRGHRVVRADEPLGGFQAVHVDVSRGVMFGASDHRKDGIALAA</sequence>
<dbReference type="GO" id="GO:0006750">
    <property type="term" value="P:glutathione biosynthetic process"/>
    <property type="evidence" value="ECO:0007669"/>
    <property type="project" value="UniProtKB-KW"/>
</dbReference>
<evidence type="ECO:0000256" key="5">
    <source>
        <dbReference type="PIRSR" id="PIRSR600101-2"/>
    </source>
</evidence>
<gene>
    <name evidence="7" type="ORF">AOQ71_00390</name>
</gene>
<dbReference type="SUPFAM" id="SSF56235">
    <property type="entry name" value="N-terminal nucleophile aminohydrolases (Ntn hydrolases)"/>
    <property type="match status" value="1"/>
</dbReference>
<dbReference type="Proteomes" id="UP000051936">
    <property type="component" value="Unassembled WGS sequence"/>
</dbReference>
<dbReference type="Gene3D" id="1.10.246.130">
    <property type="match status" value="1"/>
</dbReference>
<organism evidence="7 8">
    <name type="scientific">Bradyrhizobium manausense</name>
    <dbReference type="NCBI Taxonomy" id="989370"/>
    <lineage>
        <taxon>Bacteria</taxon>
        <taxon>Pseudomonadati</taxon>
        <taxon>Pseudomonadota</taxon>
        <taxon>Alphaproteobacteria</taxon>
        <taxon>Hyphomicrobiales</taxon>
        <taxon>Nitrobacteraceae</taxon>
        <taxon>Bradyrhizobium</taxon>
    </lineage>
</organism>
<dbReference type="Pfam" id="PF01019">
    <property type="entry name" value="G_glu_transpept"/>
    <property type="match status" value="1"/>
</dbReference>
<comment type="catalytic activity">
    <reaction evidence="2 6">
        <text>glutathione + H2O = L-cysteinylglycine + L-glutamate</text>
        <dbReference type="Rhea" id="RHEA:28807"/>
        <dbReference type="ChEBI" id="CHEBI:15377"/>
        <dbReference type="ChEBI" id="CHEBI:29985"/>
        <dbReference type="ChEBI" id="CHEBI:57925"/>
        <dbReference type="ChEBI" id="CHEBI:61694"/>
        <dbReference type="EC" id="3.4.19.13"/>
    </reaction>
</comment>
<keyword evidence="6" id="KW-0865">Zymogen</keyword>
<dbReference type="PRINTS" id="PR01210">
    <property type="entry name" value="GGTRANSPTASE"/>
</dbReference>
<dbReference type="UniPathway" id="UPA00204"/>